<evidence type="ECO:0000259" key="8">
    <source>
        <dbReference type="PROSITE" id="PS50110"/>
    </source>
</evidence>
<evidence type="ECO:0000259" key="10">
    <source>
        <dbReference type="PROSITE" id="PS50113"/>
    </source>
</evidence>
<dbReference type="InterPro" id="IPR036388">
    <property type="entry name" value="WH-like_DNA-bd_sf"/>
</dbReference>
<keyword evidence="2" id="KW-0418">Kinase</keyword>
<evidence type="ECO:0000256" key="2">
    <source>
        <dbReference type="ARBA" id="ARBA00022777"/>
    </source>
</evidence>
<evidence type="ECO:0000256" key="5">
    <source>
        <dbReference type="ARBA" id="ARBA00023163"/>
    </source>
</evidence>
<feature type="domain" description="HTH luxR-type" evidence="7">
    <location>
        <begin position="136"/>
        <end position="201"/>
    </location>
</feature>
<dbReference type="SUPFAM" id="SSF46894">
    <property type="entry name" value="C-terminal effector domain of the bipartite response regulators"/>
    <property type="match status" value="1"/>
</dbReference>
<accession>A0AB39I863</accession>
<dbReference type="Pfam" id="PF00072">
    <property type="entry name" value="Response_reg"/>
    <property type="match status" value="1"/>
</dbReference>
<dbReference type="CDD" id="cd17535">
    <property type="entry name" value="REC_NarL-like"/>
    <property type="match status" value="1"/>
</dbReference>
<dbReference type="SMART" id="SM00421">
    <property type="entry name" value="HTH_LUXR"/>
    <property type="match status" value="1"/>
</dbReference>
<dbReference type="InterPro" id="IPR000014">
    <property type="entry name" value="PAS"/>
</dbReference>
<sequence>MSRVMIVEPLPLLRLAIGQVVERLGHQVVAQVDNGQDALLHARSDSPQLVVLELAIAGLGGLDLIRRLKLRDPALQLLVYTGQSSSHFARLCMQAGADGFVSKQDEPVELERALNAVAHGRRYFPREPGNVQVAMGGNELDALSARELTVLGLIGEGRSNQAIAEQLSISYKTVSTYKTRLQEKLQVDSRLGLADIAHRNGIGLSAVSTQVEPAQLAQTQPDPAQQALLRALLDSSPNPMYVRDRQGRLLLCNQPFLTLHHTSLERVLGERVEDMFWFSAEQGRTYQARYEASVEKGEAYTSQGSVDWLGELHYLQHWSEPWRDANGTVQGMVGSFEDLTDRHILLGQLRDAHEHAQARYREATHFARVLHADLDEPLQRLKAGLDFARLTVPGQVALQRLSQRMAQLERLVNLSLQRPPLVPVQLDIVEWVSARLDAFNAQLSKGAAVPTLALEGVSAKQLWIDAERLGALFDSLLQRLSEEASQAPLRISLATRMQLSGVVTFNLAITLCQPLAHRQGIALQLCRRLAQSMEGSFRDVHENGETAFLIELECPAALPG</sequence>
<evidence type="ECO:0000259" key="9">
    <source>
        <dbReference type="PROSITE" id="PS50112"/>
    </source>
</evidence>
<dbReference type="Pfam" id="PF08448">
    <property type="entry name" value="PAS_4"/>
    <property type="match status" value="1"/>
</dbReference>
<dbReference type="AlphaFoldDB" id="A0AB39I863"/>
<keyword evidence="5" id="KW-0804">Transcription</keyword>
<dbReference type="PROSITE" id="PS50110">
    <property type="entry name" value="RESPONSE_REGULATORY"/>
    <property type="match status" value="1"/>
</dbReference>
<dbReference type="EMBL" id="CP162607">
    <property type="protein sequence ID" value="XDK38955.1"/>
    <property type="molecule type" value="Genomic_DNA"/>
</dbReference>
<dbReference type="InterPro" id="IPR000700">
    <property type="entry name" value="PAS-assoc_C"/>
</dbReference>
<feature type="domain" description="PAC" evidence="10">
    <location>
        <begin position="288"/>
        <end position="351"/>
    </location>
</feature>
<dbReference type="PANTHER" id="PTHR43214">
    <property type="entry name" value="TWO-COMPONENT RESPONSE REGULATOR"/>
    <property type="match status" value="1"/>
</dbReference>
<dbReference type="GO" id="GO:0000160">
    <property type="term" value="P:phosphorelay signal transduction system"/>
    <property type="evidence" value="ECO:0007669"/>
    <property type="project" value="InterPro"/>
</dbReference>
<dbReference type="PROSITE" id="PS00622">
    <property type="entry name" value="HTH_LUXR_1"/>
    <property type="match status" value="1"/>
</dbReference>
<feature type="domain" description="Response regulatory" evidence="8">
    <location>
        <begin position="3"/>
        <end position="118"/>
    </location>
</feature>
<feature type="domain" description="PAS" evidence="9">
    <location>
        <begin position="225"/>
        <end position="270"/>
    </location>
</feature>
<dbReference type="InterPro" id="IPR013656">
    <property type="entry name" value="PAS_4"/>
</dbReference>
<protein>
    <submittedName>
        <fullName evidence="11">Response regulator</fullName>
    </submittedName>
</protein>
<dbReference type="GO" id="GO:0003677">
    <property type="term" value="F:DNA binding"/>
    <property type="evidence" value="ECO:0007669"/>
    <property type="project" value="UniProtKB-KW"/>
</dbReference>
<dbReference type="NCBIfam" id="TIGR00229">
    <property type="entry name" value="sensory_box"/>
    <property type="match status" value="1"/>
</dbReference>
<dbReference type="SMART" id="SM00448">
    <property type="entry name" value="REC"/>
    <property type="match status" value="1"/>
</dbReference>
<dbReference type="InterPro" id="IPR035965">
    <property type="entry name" value="PAS-like_dom_sf"/>
</dbReference>
<dbReference type="InterPro" id="IPR011006">
    <property type="entry name" value="CheY-like_superfamily"/>
</dbReference>
<reference evidence="11" key="1">
    <citation type="submission" date="2024-07" db="EMBL/GenBank/DDBJ databases">
        <title>Identification and characteristics of a novel species of coltsfoot's symbiotic bacteria.</title>
        <authorList>
            <person name="Juszczyk A."/>
            <person name="Jasielczuk I."/>
            <person name="Gurgul A."/>
            <person name="Rogala M."/>
            <person name="Kowalczyk A."/>
            <person name="Szmatola T."/>
            <person name="Kosecka-Strojek M."/>
            <person name="Arent Z."/>
            <person name="Latowski D."/>
        </authorList>
    </citation>
    <scope>NUCLEOTIDE SEQUENCE</scope>
    <source>
        <strain evidence="11">Hg7Tf</strain>
    </source>
</reference>
<dbReference type="Gene3D" id="1.10.10.10">
    <property type="entry name" value="Winged helix-like DNA-binding domain superfamily/Winged helix DNA-binding domain"/>
    <property type="match status" value="1"/>
</dbReference>
<organism evidence="11">
    <name type="scientific">Pseudomonas sp. Hg7Tf</name>
    <dbReference type="NCBI Taxonomy" id="3236988"/>
    <lineage>
        <taxon>Bacteria</taxon>
        <taxon>Pseudomonadati</taxon>
        <taxon>Pseudomonadota</taxon>
        <taxon>Gammaproteobacteria</taxon>
        <taxon>Pseudomonadales</taxon>
        <taxon>Pseudomonadaceae</taxon>
        <taxon>Pseudomonas</taxon>
    </lineage>
</organism>
<keyword evidence="2" id="KW-0808">Transferase</keyword>
<dbReference type="InterPro" id="IPR001789">
    <property type="entry name" value="Sig_transdc_resp-reg_receiver"/>
</dbReference>
<dbReference type="Gene3D" id="3.40.50.2300">
    <property type="match status" value="1"/>
</dbReference>
<dbReference type="InterPro" id="IPR000792">
    <property type="entry name" value="Tscrpt_reg_LuxR_C"/>
</dbReference>
<evidence type="ECO:0000256" key="4">
    <source>
        <dbReference type="ARBA" id="ARBA00023125"/>
    </source>
</evidence>
<dbReference type="PRINTS" id="PR00038">
    <property type="entry name" value="HTHLUXR"/>
</dbReference>
<comment type="caution">
    <text evidence="6">Lacks conserved residue(s) required for the propagation of feature annotation.</text>
</comment>
<dbReference type="GO" id="GO:0016301">
    <property type="term" value="F:kinase activity"/>
    <property type="evidence" value="ECO:0007669"/>
    <property type="project" value="UniProtKB-KW"/>
</dbReference>
<dbReference type="SUPFAM" id="SSF52172">
    <property type="entry name" value="CheY-like"/>
    <property type="match status" value="1"/>
</dbReference>
<evidence type="ECO:0000256" key="1">
    <source>
        <dbReference type="ARBA" id="ARBA00022553"/>
    </source>
</evidence>
<evidence type="ECO:0000256" key="3">
    <source>
        <dbReference type="ARBA" id="ARBA00023015"/>
    </source>
</evidence>
<dbReference type="SUPFAM" id="SSF55785">
    <property type="entry name" value="PYP-like sensor domain (PAS domain)"/>
    <property type="match status" value="1"/>
</dbReference>
<dbReference type="PROSITE" id="PS50112">
    <property type="entry name" value="PAS"/>
    <property type="match status" value="1"/>
</dbReference>
<dbReference type="RefSeq" id="WP_280043673.1">
    <property type="nucleotide sequence ID" value="NZ_CP162607.1"/>
</dbReference>
<dbReference type="CDD" id="cd06170">
    <property type="entry name" value="LuxR_C_like"/>
    <property type="match status" value="1"/>
</dbReference>
<dbReference type="InterPro" id="IPR058245">
    <property type="entry name" value="NreC/VraR/RcsB-like_REC"/>
</dbReference>
<keyword evidence="1" id="KW-0597">Phosphoprotein</keyword>
<proteinExistence type="predicted"/>
<dbReference type="Gene3D" id="3.30.450.20">
    <property type="entry name" value="PAS domain"/>
    <property type="match status" value="1"/>
</dbReference>
<dbReference type="Pfam" id="PF00196">
    <property type="entry name" value="GerE"/>
    <property type="match status" value="1"/>
</dbReference>
<dbReference type="InterPro" id="IPR039420">
    <property type="entry name" value="WalR-like"/>
</dbReference>
<dbReference type="InterPro" id="IPR016032">
    <property type="entry name" value="Sig_transdc_resp-reg_C-effctor"/>
</dbReference>
<dbReference type="PROSITE" id="PS50043">
    <property type="entry name" value="HTH_LUXR_2"/>
    <property type="match status" value="1"/>
</dbReference>
<evidence type="ECO:0000259" key="7">
    <source>
        <dbReference type="PROSITE" id="PS50043"/>
    </source>
</evidence>
<evidence type="ECO:0000313" key="11">
    <source>
        <dbReference type="EMBL" id="XDK38955.1"/>
    </source>
</evidence>
<name>A0AB39I863_9PSED</name>
<gene>
    <name evidence="11" type="ORF">AB4Y39_09880</name>
</gene>
<keyword evidence="3" id="KW-0805">Transcription regulation</keyword>
<evidence type="ECO:0000256" key="6">
    <source>
        <dbReference type="PROSITE-ProRule" id="PRU00169"/>
    </source>
</evidence>
<dbReference type="PANTHER" id="PTHR43214:SF41">
    <property type="entry name" value="NITRATE_NITRITE RESPONSE REGULATOR PROTEIN NARP"/>
    <property type="match status" value="1"/>
</dbReference>
<dbReference type="GO" id="GO:0006355">
    <property type="term" value="P:regulation of DNA-templated transcription"/>
    <property type="evidence" value="ECO:0007669"/>
    <property type="project" value="InterPro"/>
</dbReference>
<dbReference type="PROSITE" id="PS50113">
    <property type="entry name" value="PAC"/>
    <property type="match status" value="1"/>
</dbReference>
<keyword evidence="4" id="KW-0238">DNA-binding</keyword>